<dbReference type="AlphaFoldDB" id="M6VU98"/>
<dbReference type="EMBL" id="AKWE02000066">
    <property type="protein sequence ID" value="EMO58711.1"/>
    <property type="molecule type" value="Genomic_DNA"/>
</dbReference>
<organism evidence="2 3">
    <name type="scientific">Leptospira santarosai str. CBC1416</name>
    <dbReference type="NCBI Taxonomy" id="1193059"/>
    <lineage>
        <taxon>Bacteria</taxon>
        <taxon>Pseudomonadati</taxon>
        <taxon>Spirochaetota</taxon>
        <taxon>Spirochaetia</taxon>
        <taxon>Leptospirales</taxon>
        <taxon>Leptospiraceae</taxon>
        <taxon>Leptospira</taxon>
    </lineage>
</organism>
<keyword evidence="1" id="KW-0802">TPR repeat</keyword>
<dbReference type="InterPro" id="IPR006994">
    <property type="entry name" value="TCF25/Rqc1"/>
</dbReference>
<dbReference type="Pfam" id="PF04910">
    <property type="entry name" value="Tcf25"/>
    <property type="match status" value="1"/>
</dbReference>
<evidence type="ECO:0000313" key="3">
    <source>
        <dbReference type="Proteomes" id="UP000012149"/>
    </source>
</evidence>
<comment type="caution">
    <text evidence="2">The sequence shown here is derived from an EMBL/GenBank/DDBJ whole genome shotgun (WGS) entry which is preliminary data.</text>
</comment>
<dbReference type="InterPro" id="IPR019734">
    <property type="entry name" value="TPR_rpt"/>
</dbReference>
<protein>
    <submittedName>
        <fullName evidence="2">Tetratricopeptide repeat protein</fullName>
    </submittedName>
</protein>
<dbReference type="PROSITE" id="PS50293">
    <property type="entry name" value="TPR_REGION"/>
    <property type="match status" value="1"/>
</dbReference>
<accession>M6VU98</accession>
<dbReference type="Gene3D" id="1.25.40.10">
    <property type="entry name" value="Tetratricopeptide repeat domain"/>
    <property type="match status" value="1"/>
</dbReference>
<feature type="repeat" description="TPR" evidence="1">
    <location>
        <begin position="113"/>
        <end position="146"/>
    </location>
</feature>
<name>M6VU98_9LEPT</name>
<gene>
    <name evidence="2" type="ORF">LEP1GSC161_0149</name>
</gene>
<sequence length="279" mass="33094">MYKLEKMPTGDWLILESQEVIEFTEIMDEALELWESNQVKKFEKVIRGIILRCPYHIDALHHLSLILHERKQYFEEYLIEKEAIGVILSLMNGIFDFKKDKLIYAYLENRPFHRAYYSFGLCLYRMNRISEAIEVFENMIQINPGDNMGVRCLLTKYYFETNQPEKVILLSEQYSDDTMVDIVYGKVLAKFYLGKGDFKDDLRSAIRFLPKVGKEIIKMLHTKPSQKFLGKTQVMTVGGEDEAYYYWENYGIFWLQAIDLHEHLKEIILDLKLTQRHGI</sequence>
<dbReference type="PROSITE" id="PS50005">
    <property type="entry name" value="TPR"/>
    <property type="match status" value="1"/>
</dbReference>
<dbReference type="SUPFAM" id="SSF48452">
    <property type="entry name" value="TPR-like"/>
    <property type="match status" value="1"/>
</dbReference>
<dbReference type="Proteomes" id="UP000012149">
    <property type="component" value="Unassembled WGS sequence"/>
</dbReference>
<evidence type="ECO:0000313" key="2">
    <source>
        <dbReference type="EMBL" id="EMO58711.1"/>
    </source>
</evidence>
<dbReference type="InterPro" id="IPR011990">
    <property type="entry name" value="TPR-like_helical_dom_sf"/>
</dbReference>
<dbReference type="SMART" id="SM00028">
    <property type="entry name" value="TPR"/>
    <property type="match status" value="1"/>
</dbReference>
<evidence type="ECO:0000256" key="1">
    <source>
        <dbReference type="PROSITE-ProRule" id="PRU00339"/>
    </source>
</evidence>
<proteinExistence type="predicted"/>
<reference evidence="2 3" key="1">
    <citation type="submission" date="2013-01" db="EMBL/GenBank/DDBJ databases">
        <authorList>
            <person name="Harkins D.M."/>
            <person name="Durkin A.S."/>
            <person name="Brinkac L.M."/>
            <person name="Haft D.H."/>
            <person name="Selengut J.D."/>
            <person name="Sanka R."/>
            <person name="DePew J."/>
            <person name="Purushe J."/>
            <person name="Matthias M.A."/>
            <person name="Vinetz J.M."/>
            <person name="Sutton G.G."/>
            <person name="Nierman W.C."/>
            <person name="Fouts D.E."/>
        </authorList>
    </citation>
    <scope>NUCLEOTIDE SEQUENCE [LARGE SCALE GENOMIC DNA]</scope>
    <source>
        <strain evidence="2 3">CBC1416</strain>
    </source>
</reference>